<dbReference type="Pfam" id="PF18962">
    <property type="entry name" value="Por_Secre_tail"/>
    <property type="match status" value="1"/>
</dbReference>
<sequence>MVTLARKAIPFVLLGGLSTSLAQTTYYVSNAGSDSNNGRSSDAPFQTLAKVSSLGLQPGDQVLFRRNDTFRGSLQLRQSGSSDKPIVIDAYGSGNKPVLTGSLAVGNWTNLGNNIWQADCPACGDRVTGVYRDNAALPLGRYPNLDASNKGYITVQSHSGRSQLTSQVGLSTNWTGGEVVFRPVQWILNRSKITGQSGNTLYLDGSGSYDISDNWGFFVQNHPATLDQVGEWYYNPGNKTIRIYDNQGNLNSQTVTATTSSEAVNLANISFVTIRNLQITQALATNLVVTNSSNLVISNNDITQAGEDGIVLQGSGSQITFENNNIDNINNNGVAISTYQNITFRGNNVRNIGLLPGRGKSGDGMYVGFQSNSTANTLIENNTFDNIGYVAINFSTSSTIQRNLISNFCLTKSDGSALYIWNGNRLGMSDIRILSNTVYNGIGANEGTPGGTYTGANGIYLDDCTTNIEVANNTVYNCKGYGIFLHGSSNVRVTGNTAYNNDEGQLSITPASGCQPRSNAILNNVFVSRVADQYNVKYESGQNDLGEYGQFDNNAYIRPFAASNPIFYYNGSSGGNISLAEWRNRYGKDASSTISPVTYSSGNPDDYIKFIPNPTGSSIQASLNGTYRDAKNNTYSGQVTVPAYSSLVLLRDITQSLPLRDPDNPANTVAGLNYSYYESFWTSLPDFNSLTPVKSDVTSTPTLSVRNRDTSYGLRFTGYISVPTDGQYTFYLNSDDGSKLYIGSTEVVDNGTFTGQEKSGTIGLKAGLHAITVSYFQGGGGASLSVSYSGPNIGKQVIPASAWYRVNTGTTTPTTPTTGLRDADNPANAVVGLNYSYYESYWTTLPDFNSLTPTKSGTTSVPSLSVRNREESYGLRFTGYISVPTDGQYTFYTSSDDGTKLYIGSTEVVSNDGVHADQERSGTIGLKAGLHAITVVYFQGNGGAALSVSYSGPNIGKQTIPASAWYRVNTGTTTPTTPTTGLRDADNPANAVVGLNYSYYESYWTTLPDFNSLTPTKSGTTSVPSLSVRNREESYGLRFMGYISVPADGQYTFYLNSDDGSKLYIGSTEVVDNGTFTGQEKSGTIGLKAGLHAITVSYFQGGGGASLSVSYSGPNIGKQVIPASAWYRVNTGTTTPTTPTTGLRDADNPANAVVGLNYSYYESYWTTLPDFNSLTPTKSGTTSVPSLSVRNREESYGLRFTGYINVPTDGQYTFYTSSDDGTKLYIGSTEVVSNDGVHADQEKSGTIGLKAGLHAITVVYFQGNGGAALSVSYSGPNIGKQVIPASAWYRVNSGNNNPTTPTTGLRDADNPANAVVGLNYSYYESYWTTLPDFNSLTPTKSGTTSVPSLSVRNREESYGLRFTGYISVPTDGQYTFYTSSDDGTKLYIGSTEVVSNDGVHADQEKSGTIGLKAGLHAITVVYFQGNGGAALSVSYSGPNIGKQTIPASAWYRVNTGTTTTTTPTTGLRDADNPANAVVGLTYSYYESYWTTLPDFNSLTPTKSGTTSVPSLSVRNREESYGIRFTGYISVPTDGQYTFYTSSDDGTKLYIGSTEVVSNDGVHGDQEKSGTIGLKAGLHAITVVYFQGGGGAALSVSYSGPNIGKQNIPASAFRRVTSGGREAAVGEVTPEITFQMQAYPIPAQDNMWIRYSTENAGDVTVQLINMAAQEVMQTTYQAVKGENLIKIGVGQFNRGGYVLMLTQGQQRLTSKVLFKE</sequence>
<dbReference type="EMBL" id="JALPRF010000001">
    <property type="protein sequence ID" value="MCK8490970.1"/>
    <property type="molecule type" value="Genomic_DNA"/>
</dbReference>
<dbReference type="InterPro" id="IPR006626">
    <property type="entry name" value="PbH1"/>
</dbReference>
<dbReference type="InterPro" id="IPR011050">
    <property type="entry name" value="Pectin_lyase_fold/virulence"/>
</dbReference>
<proteinExistence type="predicted"/>
<dbReference type="SUPFAM" id="SSF56988">
    <property type="entry name" value="Anthrax protective antigen"/>
    <property type="match status" value="6"/>
</dbReference>
<dbReference type="InterPro" id="IPR011658">
    <property type="entry name" value="PA14_dom"/>
</dbReference>
<evidence type="ECO:0000313" key="3">
    <source>
        <dbReference type="EMBL" id="MCK8490970.1"/>
    </source>
</evidence>
<dbReference type="Gene3D" id="3.90.182.10">
    <property type="entry name" value="Toxin - Anthrax Protective Antigen,domain 1"/>
    <property type="match status" value="5"/>
</dbReference>
<feature type="chain" id="PRO_5045759112" evidence="1">
    <location>
        <begin position="23"/>
        <end position="1715"/>
    </location>
</feature>
<feature type="domain" description="PA14" evidence="2">
    <location>
        <begin position="667"/>
        <end position="802"/>
    </location>
</feature>
<keyword evidence="4" id="KW-1185">Reference proteome</keyword>
<dbReference type="Gene3D" id="2.60.120.380">
    <property type="match status" value="1"/>
</dbReference>
<keyword evidence="1" id="KW-0732">Signal</keyword>
<feature type="signal peptide" evidence="1">
    <location>
        <begin position="1"/>
        <end position="22"/>
    </location>
</feature>
<feature type="domain" description="PA14" evidence="2">
    <location>
        <begin position="1151"/>
        <end position="1287"/>
    </location>
</feature>
<evidence type="ECO:0000259" key="2">
    <source>
        <dbReference type="PROSITE" id="PS51820"/>
    </source>
</evidence>
<dbReference type="InterPro" id="IPR039448">
    <property type="entry name" value="Beta_helix"/>
</dbReference>
<dbReference type="NCBIfam" id="TIGR04183">
    <property type="entry name" value="Por_Secre_tail"/>
    <property type="match status" value="1"/>
</dbReference>
<feature type="domain" description="PA14" evidence="2">
    <location>
        <begin position="1475"/>
        <end position="1611"/>
    </location>
</feature>
<dbReference type="InterPro" id="IPR012334">
    <property type="entry name" value="Pectin_lyas_fold"/>
</dbReference>
<dbReference type="PANTHER" id="PTHR36453:SF1">
    <property type="entry name" value="RIGHT HANDED BETA HELIX DOMAIN-CONTAINING PROTEIN"/>
    <property type="match status" value="1"/>
</dbReference>
<accession>A0ABT0HH99</accession>
<dbReference type="SMART" id="SM00710">
    <property type="entry name" value="PbH1"/>
    <property type="match status" value="7"/>
</dbReference>
<dbReference type="NCBIfam" id="TIGR03804">
    <property type="entry name" value="para_beta_helix"/>
    <property type="match status" value="1"/>
</dbReference>
<protein>
    <submittedName>
        <fullName evidence="3">PA14 domain-containing protein</fullName>
    </submittedName>
</protein>
<feature type="domain" description="PA14" evidence="2">
    <location>
        <begin position="1313"/>
        <end position="1449"/>
    </location>
</feature>
<dbReference type="Pfam" id="PF13229">
    <property type="entry name" value="Beta_helix"/>
    <property type="match status" value="2"/>
</dbReference>
<evidence type="ECO:0000256" key="1">
    <source>
        <dbReference type="SAM" id="SignalP"/>
    </source>
</evidence>
<dbReference type="InterPro" id="IPR026444">
    <property type="entry name" value="Secre_tail"/>
</dbReference>
<gene>
    <name evidence="3" type="ORF">M0L20_03845</name>
</gene>
<comment type="caution">
    <text evidence="3">The sequence shown here is derived from an EMBL/GenBank/DDBJ whole genome shotgun (WGS) entry which is preliminary data.</text>
</comment>
<feature type="domain" description="PA14" evidence="2">
    <location>
        <begin position="990"/>
        <end position="1125"/>
    </location>
</feature>
<organism evidence="3 4">
    <name type="scientific">Spirosoma liriopis</name>
    <dbReference type="NCBI Taxonomy" id="2937440"/>
    <lineage>
        <taxon>Bacteria</taxon>
        <taxon>Pseudomonadati</taxon>
        <taxon>Bacteroidota</taxon>
        <taxon>Cytophagia</taxon>
        <taxon>Cytophagales</taxon>
        <taxon>Cytophagaceae</taxon>
        <taxon>Spirosoma</taxon>
    </lineage>
</organism>
<dbReference type="InterPro" id="IPR037524">
    <property type="entry name" value="PA14/GLEYA"/>
</dbReference>
<dbReference type="SMART" id="SM00758">
    <property type="entry name" value="PA14"/>
    <property type="match status" value="6"/>
</dbReference>
<dbReference type="RefSeq" id="WP_248475807.1">
    <property type="nucleotide sequence ID" value="NZ_JALPRF010000001.1"/>
</dbReference>
<reference evidence="3 4" key="1">
    <citation type="submission" date="2022-04" db="EMBL/GenBank/DDBJ databases">
        <title>Spirosoma sp. strain RP8 genome sequencing and assembly.</title>
        <authorList>
            <person name="Jung Y."/>
        </authorList>
    </citation>
    <scope>NUCLEOTIDE SEQUENCE [LARGE SCALE GENOMIC DNA]</scope>
    <source>
        <strain evidence="3 4">RP8</strain>
    </source>
</reference>
<dbReference type="SUPFAM" id="SSF51126">
    <property type="entry name" value="Pectin lyase-like"/>
    <property type="match status" value="1"/>
</dbReference>
<dbReference type="PANTHER" id="PTHR36453">
    <property type="entry name" value="SECRETED PROTEIN-RELATED"/>
    <property type="match status" value="1"/>
</dbReference>
<dbReference type="Proteomes" id="UP001202180">
    <property type="component" value="Unassembled WGS sequence"/>
</dbReference>
<feature type="domain" description="PA14" evidence="2">
    <location>
        <begin position="828"/>
        <end position="964"/>
    </location>
</feature>
<evidence type="ECO:0000313" key="4">
    <source>
        <dbReference type="Proteomes" id="UP001202180"/>
    </source>
</evidence>
<dbReference type="Gene3D" id="2.160.20.10">
    <property type="entry name" value="Single-stranded right-handed beta-helix, Pectin lyase-like"/>
    <property type="match status" value="3"/>
</dbReference>
<dbReference type="PROSITE" id="PS51820">
    <property type="entry name" value="PA14"/>
    <property type="match status" value="6"/>
</dbReference>
<dbReference type="Pfam" id="PF07691">
    <property type="entry name" value="PA14"/>
    <property type="match status" value="6"/>
</dbReference>
<name>A0ABT0HH99_9BACT</name>
<dbReference type="InterPro" id="IPR022441">
    <property type="entry name" value="Para_beta_helix_rpt-2"/>
</dbReference>